<evidence type="ECO:0000256" key="5">
    <source>
        <dbReference type="ARBA" id="ARBA00022692"/>
    </source>
</evidence>
<reference evidence="12 13" key="1">
    <citation type="submission" date="2014-06" db="EMBL/GenBank/DDBJ databases">
        <authorList>
            <consortium name="DOE Joint Genome Institute"/>
            <person name="Kuo A."/>
            <person name="Kohler A."/>
            <person name="Nagy L.G."/>
            <person name="Floudas D."/>
            <person name="Copeland A."/>
            <person name="Barry K.W."/>
            <person name="Cichocki N."/>
            <person name="Veneault-Fourrey C."/>
            <person name="LaButti K."/>
            <person name="Lindquist E.A."/>
            <person name="Lipzen A."/>
            <person name="Lundell T."/>
            <person name="Morin E."/>
            <person name="Murat C."/>
            <person name="Sun H."/>
            <person name="Tunlid A."/>
            <person name="Henrissat B."/>
            <person name="Grigoriev I.V."/>
            <person name="Hibbett D.S."/>
            <person name="Martin F."/>
            <person name="Nordberg H.P."/>
            <person name="Cantor M.N."/>
            <person name="Hua S.X."/>
        </authorList>
    </citation>
    <scope>NUCLEOTIDE SEQUENCE [LARGE SCALE GENOMIC DNA]</scope>
    <source>
        <strain evidence="12 13">ATCC 200175</strain>
    </source>
</reference>
<feature type="compositionally biased region" description="Polar residues" evidence="11">
    <location>
        <begin position="298"/>
        <end position="313"/>
    </location>
</feature>
<name>A0A0C9U9D5_PAXIN</name>
<keyword evidence="7 10" id="KW-1133">Transmembrane helix</keyword>
<feature type="region of interest" description="Disordered" evidence="11">
    <location>
        <begin position="159"/>
        <end position="184"/>
    </location>
</feature>
<sequence>MPDSINHQVPSGHRFWMTIRRNLNFFRVHLLFFTFTPLIFSGILYASNGRYPITYIDALFNAVSAVTVCGLATVNLSQLTPWQQVVLFLEMCVGSPVLVSWFMVYIRRHFFAKTFEHIIQAEAARRAAPKAEAFPESASSTGRRGLGWRAPSLFRRRNGLMSPVAEETASEGGGSTPQEKEASKKLRTDMIRRMDAPPKLVNPSGWISESITMPLKRLSAKVGTSGGHAEAQSSDQPPSPHQHTSAYLTSSPARIAAELGSSQTHSDRESISLDSRRASDQDGPRGTLLGPSDVPFHHSNTPHGGPHSSSQSVGMPRTATVEFAPILDRQHMVLSPVAGGGGDAGRESSDGERRRKPGLRDRSDSRTRPSMRRSHGSMMRNPSQHTFQSVQPAPPIDQMAEQEQRNSGLGGFPMPHEMLGMLFRRLFPRAANSLHRTMTIPTTTALTGGELGRTASVPAYMAEGVNVPEGAKPVTYISFDAVVGRNSTFHMLTHEQLEELGGVEYRALNALLWLVAVYHFGIQLVSFIVAAPYMSLPKWAADFIPPALIRPVPPAWFSLFQIISSYTNTGMSLVDQSMLPFQTAYPLIFFMMFCILAGNTAFPIFLRFMIWTITKFVPAKSRLHETLHFLLDHPRRCFVYLFPSHQTWFLLTILLVLNLTDFICFLVLDIGNPIIESIPFGTRFVAGLLQTIAVRASGFGIVPVASVAPAVKVMYVIMMYISVYPIALSVRSTNVYEEQSLGIFRNDDGLSDVERAFQFTGSRMTVWSRYLAMHARYQLSFDMWWLALALFLVCIIEKDNLINPEIQGWFNIFTILFELVSAYGSVGLSLGIPTQNYSFSGALRPLSKLIVCLVMIRGRHRGLPVAIDRAIILPYEFKKAEDDLDLPPGVDERRSSRYSAGNASYTEDGLVDDGSHGQANAERQDDVHDGSSESTEMKRRIDSRRRGSQDVLLGAAGWEAPRDDQVKP</sequence>
<dbReference type="NCBIfam" id="TIGR00934">
    <property type="entry name" value="2a38euk"/>
    <property type="match status" value="1"/>
</dbReference>
<dbReference type="HOGENOM" id="CLU_005947_3_0_1"/>
<feature type="compositionally biased region" description="Basic and acidic residues" evidence="11">
    <location>
        <begin position="922"/>
        <end position="948"/>
    </location>
</feature>
<feature type="region of interest" description="Disordered" evidence="11">
    <location>
        <begin position="220"/>
        <end position="246"/>
    </location>
</feature>
<feature type="transmembrane region" description="Helical" evidence="10">
    <location>
        <begin position="648"/>
        <end position="668"/>
    </location>
</feature>
<evidence type="ECO:0000256" key="7">
    <source>
        <dbReference type="ARBA" id="ARBA00022989"/>
    </source>
</evidence>
<keyword evidence="4 10" id="KW-0633">Potassium transport</keyword>
<evidence type="ECO:0000313" key="12">
    <source>
        <dbReference type="EMBL" id="KIJ15596.1"/>
    </source>
</evidence>
<dbReference type="GO" id="GO:0030007">
    <property type="term" value="P:intracellular potassium ion homeostasis"/>
    <property type="evidence" value="ECO:0007669"/>
    <property type="project" value="UniProtKB-UniRule"/>
</dbReference>
<feature type="transmembrane region" description="Helical" evidence="10">
    <location>
        <begin position="680"/>
        <end position="701"/>
    </location>
</feature>
<evidence type="ECO:0000256" key="3">
    <source>
        <dbReference type="ARBA" id="ARBA00022448"/>
    </source>
</evidence>
<gene>
    <name evidence="12" type="ORF">PAXINDRAFT_99462</name>
</gene>
<dbReference type="InterPro" id="IPR015958">
    <property type="entry name" value="Trk1_fungi"/>
</dbReference>
<feature type="transmembrane region" description="Helical" evidence="10">
    <location>
        <begin position="779"/>
        <end position="796"/>
    </location>
</feature>
<feature type="compositionally biased region" description="Polar residues" evidence="11">
    <location>
        <begin position="231"/>
        <end position="246"/>
    </location>
</feature>
<keyword evidence="6 10" id="KW-0630">Potassium</keyword>
<dbReference type="EMBL" id="KN819336">
    <property type="protein sequence ID" value="KIJ15596.1"/>
    <property type="molecule type" value="Genomic_DNA"/>
</dbReference>
<feature type="region of interest" description="Disordered" evidence="11">
    <location>
        <begin position="258"/>
        <end position="315"/>
    </location>
</feature>
<dbReference type="InterPro" id="IPR004773">
    <property type="entry name" value="K/Na_transp_Trk1/HKT1"/>
</dbReference>
<evidence type="ECO:0000256" key="4">
    <source>
        <dbReference type="ARBA" id="ARBA00022538"/>
    </source>
</evidence>
<dbReference type="Proteomes" id="UP000053647">
    <property type="component" value="Unassembled WGS sequence"/>
</dbReference>
<keyword evidence="8 10" id="KW-0406">Ion transport</keyword>
<organism evidence="12 13">
    <name type="scientific">Paxillus involutus ATCC 200175</name>
    <dbReference type="NCBI Taxonomy" id="664439"/>
    <lineage>
        <taxon>Eukaryota</taxon>
        <taxon>Fungi</taxon>
        <taxon>Dikarya</taxon>
        <taxon>Basidiomycota</taxon>
        <taxon>Agaricomycotina</taxon>
        <taxon>Agaricomycetes</taxon>
        <taxon>Agaricomycetidae</taxon>
        <taxon>Boletales</taxon>
        <taxon>Paxilineae</taxon>
        <taxon>Paxillaceae</taxon>
        <taxon>Paxillus</taxon>
    </lineage>
</organism>
<dbReference type="InterPro" id="IPR051143">
    <property type="entry name" value="TrkH_K-transport"/>
</dbReference>
<feature type="region of interest" description="Disordered" evidence="11">
    <location>
        <begin position="886"/>
        <end position="968"/>
    </location>
</feature>
<feature type="transmembrane region" description="Helical" evidence="10">
    <location>
        <begin position="25"/>
        <end position="46"/>
    </location>
</feature>
<dbReference type="GO" id="GO:0005886">
    <property type="term" value="C:plasma membrane"/>
    <property type="evidence" value="ECO:0007669"/>
    <property type="project" value="InterPro"/>
</dbReference>
<dbReference type="PIRSF" id="PIRSF002450">
    <property type="entry name" value="K+_transpter_TRK"/>
    <property type="match status" value="1"/>
</dbReference>
<dbReference type="PANTHER" id="PTHR31064:SF30">
    <property type="entry name" value="HIGH-AFFINITY POTASSIUM TRANSPORT PROTEIN-RELATED"/>
    <property type="match status" value="1"/>
</dbReference>
<feature type="transmembrane region" description="Helical" evidence="10">
    <location>
        <begin position="808"/>
        <end position="830"/>
    </location>
</feature>
<dbReference type="PANTHER" id="PTHR31064">
    <property type="entry name" value="POTASSIUM TRANSPORT PROTEIN DDB_G0292412-RELATED"/>
    <property type="match status" value="1"/>
</dbReference>
<accession>A0A0C9U9D5</accession>
<evidence type="ECO:0000256" key="1">
    <source>
        <dbReference type="ARBA" id="ARBA00004141"/>
    </source>
</evidence>
<keyword evidence="9 10" id="KW-0472">Membrane</keyword>
<dbReference type="GO" id="GO:0140107">
    <property type="term" value="F:high-affinity potassium ion transmembrane transporter activity"/>
    <property type="evidence" value="ECO:0007669"/>
    <property type="project" value="TreeGrafter"/>
</dbReference>
<comment type="subcellular location">
    <subcellularLocation>
        <location evidence="1">Membrane</location>
        <topology evidence="1">Multi-pass membrane protein</topology>
    </subcellularLocation>
</comment>
<feature type="region of interest" description="Disordered" evidence="11">
    <location>
        <begin position="332"/>
        <end position="391"/>
    </location>
</feature>
<evidence type="ECO:0000256" key="2">
    <source>
        <dbReference type="ARBA" id="ARBA00009137"/>
    </source>
</evidence>
<dbReference type="OrthoDB" id="9999863at2759"/>
<evidence type="ECO:0000256" key="10">
    <source>
        <dbReference type="PIRNR" id="PIRNR002450"/>
    </source>
</evidence>
<reference evidence="13" key="2">
    <citation type="submission" date="2015-01" db="EMBL/GenBank/DDBJ databases">
        <title>Evolutionary Origins and Diversification of the Mycorrhizal Mutualists.</title>
        <authorList>
            <consortium name="DOE Joint Genome Institute"/>
            <consortium name="Mycorrhizal Genomics Consortium"/>
            <person name="Kohler A."/>
            <person name="Kuo A."/>
            <person name="Nagy L.G."/>
            <person name="Floudas D."/>
            <person name="Copeland A."/>
            <person name="Barry K.W."/>
            <person name="Cichocki N."/>
            <person name="Veneault-Fourrey C."/>
            <person name="LaButti K."/>
            <person name="Lindquist E.A."/>
            <person name="Lipzen A."/>
            <person name="Lundell T."/>
            <person name="Morin E."/>
            <person name="Murat C."/>
            <person name="Riley R."/>
            <person name="Ohm R."/>
            <person name="Sun H."/>
            <person name="Tunlid A."/>
            <person name="Henrissat B."/>
            <person name="Grigoriev I.V."/>
            <person name="Hibbett D.S."/>
            <person name="Martin F."/>
        </authorList>
    </citation>
    <scope>NUCLEOTIDE SEQUENCE [LARGE SCALE GENOMIC DNA]</scope>
    <source>
        <strain evidence="13">ATCC 200175</strain>
    </source>
</reference>
<comment type="similarity">
    <text evidence="2 10">Belongs to the TrkH potassium transport family.</text>
</comment>
<feature type="compositionally biased region" description="Basic and acidic residues" evidence="11">
    <location>
        <begin position="265"/>
        <end position="283"/>
    </location>
</feature>
<feature type="compositionally biased region" description="Polar residues" evidence="11">
    <location>
        <begin position="380"/>
        <end position="391"/>
    </location>
</feature>
<protein>
    <recommendedName>
        <fullName evidence="10">Potassium transport protein</fullName>
    </recommendedName>
</protein>
<feature type="transmembrane region" description="Helical" evidence="10">
    <location>
        <begin position="586"/>
        <end position="610"/>
    </location>
</feature>
<keyword evidence="5 10" id="KW-0812">Transmembrane</keyword>
<evidence type="ECO:0000256" key="6">
    <source>
        <dbReference type="ARBA" id="ARBA00022958"/>
    </source>
</evidence>
<evidence type="ECO:0000256" key="11">
    <source>
        <dbReference type="SAM" id="MobiDB-lite"/>
    </source>
</evidence>
<feature type="transmembrane region" description="Helical" evidence="10">
    <location>
        <begin position="510"/>
        <end position="535"/>
    </location>
</feature>
<keyword evidence="3 10" id="KW-0813">Transport</keyword>
<keyword evidence="13" id="KW-1185">Reference proteome</keyword>
<evidence type="ECO:0000256" key="8">
    <source>
        <dbReference type="ARBA" id="ARBA00023065"/>
    </source>
</evidence>
<evidence type="ECO:0000256" key="9">
    <source>
        <dbReference type="ARBA" id="ARBA00023136"/>
    </source>
</evidence>
<feature type="transmembrane region" description="Helical" evidence="10">
    <location>
        <begin position="85"/>
        <end position="106"/>
    </location>
</feature>
<dbReference type="GO" id="GO:1990573">
    <property type="term" value="P:potassium ion import across plasma membrane"/>
    <property type="evidence" value="ECO:0007669"/>
    <property type="project" value="TreeGrafter"/>
</dbReference>
<dbReference type="Pfam" id="PF02386">
    <property type="entry name" value="TrkH"/>
    <property type="match status" value="1"/>
</dbReference>
<feature type="transmembrane region" description="Helical" evidence="10">
    <location>
        <begin position="713"/>
        <end position="730"/>
    </location>
</feature>
<dbReference type="InterPro" id="IPR003445">
    <property type="entry name" value="Cat_transpt"/>
</dbReference>
<feature type="compositionally biased region" description="Basic and acidic residues" evidence="11">
    <location>
        <begin position="344"/>
        <end position="367"/>
    </location>
</feature>
<proteinExistence type="inferred from homology"/>
<dbReference type="AlphaFoldDB" id="A0A0C9U9D5"/>
<feature type="transmembrane region" description="Helical" evidence="10">
    <location>
        <begin position="58"/>
        <end position="79"/>
    </location>
</feature>
<evidence type="ECO:0000313" key="13">
    <source>
        <dbReference type="Proteomes" id="UP000053647"/>
    </source>
</evidence>